<accession>A0A5E5PBA3</accession>
<dbReference type="Pfam" id="PF00155">
    <property type="entry name" value="Aminotran_1_2"/>
    <property type="match status" value="1"/>
</dbReference>
<dbReference type="InterPro" id="IPR015424">
    <property type="entry name" value="PyrdxlP-dep_Trfase"/>
</dbReference>
<dbReference type="GO" id="GO:0030170">
    <property type="term" value="F:pyridoxal phosphate binding"/>
    <property type="evidence" value="ECO:0007669"/>
    <property type="project" value="InterPro"/>
</dbReference>
<feature type="domain" description="HTH gntR-type" evidence="6">
    <location>
        <begin position="3"/>
        <end position="71"/>
    </location>
</feature>
<dbReference type="Gene3D" id="3.40.640.10">
    <property type="entry name" value="Type I PLP-dependent aspartate aminotransferase-like (Major domain)"/>
    <property type="match status" value="1"/>
</dbReference>
<dbReference type="Proteomes" id="UP000364291">
    <property type="component" value="Unassembled WGS sequence"/>
</dbReference>
<dbReference type="Pfam" id="PF00392">
    <property type="entry name" value="GntR"/>
    <property type="match status" value="1"/>
</dbReference>
<protein>
    <submittedName>
        <fullName evidence="7">GntR family transcriptional regulator</fullName>
    </submittedName>
</protein>
<dbReference type="CDD" id="cd07377">
    <property type="entry name" value="WHTH_GntR"/>
    <property type="match status" value="1"/>
</dbReference>
<evidence type="ECO:0000256" key="3">
    <source>
        <dbReference type="ARBA" id="ARBA00023015"/>
    </source>
</evidence>
<dbReference type="InterPro" id="IPR015421">
    <property type="entry name" value="PyrdxlP-dep_Trfase_major"/>
</dbReference>
<reference evidence="7 8" key="1">
    <citation type="submission" date="2019-08" db="EMBL/GenBank/DDBJ databases">
        <authorList>
            <person name="Peeters C."/>
        </authorList>
    </citation>
    <scope>NUCLEOTIDE SEQUENCE [LARGE SCALE GENOMIC DNA]</scope>
    <source>
        <strain evidence="7 8">LMG 18089</strain>
    </source>
</reference>
<proteinExistence type="inferred from homology"/>
<dbReference type="SUPFAM" id="SSF46785">
    <property type="entry name" value="Winged helix' DNA-binding domain"/>
    <property type="match status" value="1"/>
</dbReference>
<evidence type="ECO:0000256" key="5">
    <source>
        <dbReference type="ARBA" id="ARBA00023163"/>
    </source>
</evidence>
<keyword evidence="5" id="KW-0804">Transcription</keyword>
<evidence type="ECO:0000259" key="6">
    <source>
        <dbReference type="PROSITE" id="PS50949"/>
    </source>
</evidence>
<evidence type="ECO:0000313" key="8">
    <source>
        <dbReference type="Proteomes" id="UP000364291"/>
    </source>
</evidence>
<dbReference type="PANTHER" id="PTHR46577:SF1">
    <property type="entry name" value="HTH-TYPE TRANSCRIPTIONAL REGULATORY PROTEIN GABR"/>
    <property type="match status" value="1"/>
</dbReference>
<dbReference type="InterPro" id="IPR004839">
    <property type="entry name" value="Aminotransferase_I/II_large"/>
</dbReference>
<sequence length="450" mass="49016">MAASSISRLIEDLTADIRSGKLPPGSPLPTHRQLARKNGIAIASASKVYTHLKAIGLVVGETGRGTFVRDRPQQREWDAGDEARQNTHAVDLSFNHPTWPAQGDMLRKMLRELSLSGDLAALLHQQPPGGRAHERRIVADFLAQSRSIQTEADGLFLVNGAQQGLDITTRALLSPGDTVAVDALTYPGFKMVAQTQHLALQPVRSLPDGPDLDALDALCQRKPVRAIYVMPTMHNPLGWVLTTGQRRHLAEIARHYDCLIIEDASYAYLAKSSPPALVTLAPERTIYIASLSKSLASGLRFGFIVAPERYRLPIKATIRASYWKPAESHNGHRDSLDCGRHRCSPRKANASGSLEAAGYCAPGALRDGHHRSSVFSIFMAAAPVRIENGPDRHCARRAQHRSFQSHCLFDHSACATRLAIGFKLRTVGRPALGVGTSAQHHRALSDLISG</sequence>
<dbReference type="InterPro" id="IPR036390">
    <property type="entry name" value="WH_DNA-bd_sf"/>
</dbReference>
<keyword evidence="3" id="KW-0805">Transcription regulation</keyword>
<evidence type="ECO:0000256" key="2">
    <source>
        <dbReference type="ARBA" id="ARBA00022898"/>
    </source>
</evidence>
<dbReference type="GO" id="GO:0003700">
    <property type="term" value="F:DNA-binding transcription factor activity"/>
    <property type="evidence" value="ECO:0007669"/>
    <property type="project" value="InterPro"/>
</dbReference>
<keyword evidence="4" id="KW-0238">DNA-binding</keyword>
<evidence type="ECO:0000256" key="1">
    <source>
        <dbReference type="ARBA" id="ARBA00005384"/>
    </source>
</evidence>
<dbReference type="GO" id="GO:0003677">
    <property type="term" value="F:DNA binding"/>
    <property type="evidence" value="ECO:0007669"/>
    <property type="project" value="UniProtKB-KW"/>
</dbReference>
<name>A0A5E5PBA3_9BURK</name>
<dbReference type="SUPFAM" id="SSF53383">
    <property type="entry name" value="PLP-dependent transferases"/>
    <property type="match status" value="1"/>
</dbReference>
<keyword evidence="2" id="KW-0663">Pyridoxal phosphate</keyword>
<evidence type="ECO:0000313" key="7">
    <source>
        <dbReference type="EMBL" id="VVG73533.1"/>
    </source>
</evidence>
<comment type="similarity">
    <text evidence="1">In the C-terminal section; belongs to the class-I pyridoxal-phosphate-dependent aminotransferase family.</text>
</comment>
<organism evidence="7 8">
    <name type="scientific">Pandoraea apista</name>
    <dbReference type="NCBI Taxonomy" id="93218"/>
    <lineage>
        <taxon>Bacteria</taxon>
        <taxon>Pseudomonadati</taxon>
        <taxon>Pseudomonadota</taxon>
        <taxon>Betaproteobacteria</taxon>
        <taxon>Burkholderiales</taxon>
        <taxon>Burkholderiaceae</taxon>
        <taxon>Pandoraea</taxon>
    </lineage>
</organism>
<dbReference type="PROSITE" id="PS50949">
    <property type="entry name" value="HTH_GNTR"/>
    <property type="match status" value="1"/>
</dbReference>
<dbReference type="PANTHER" id="PTHR46577">
    <property type="entry name" value="HTH-TYPE TRANSCRIPTIONAL REGULATORY PROTEIN GABR"/>
    <property type="match status" value="1"/>
</dbReference>
<dbReference type="InterPro" id="IPR051446">
    <property type="entry name" value="HTH_trans_reg/aminotransferase"/>
</dbReference>
<dbReference type="InterPro" id="IPR000524">
    <property type="entry name" value="Tscrpt_reg_HTH_GntR"/>
</dbReference>
<gene>
    <name evidence="7" type="ORF">PAP18089_04542</name>
</gene>
<dbReference type="SMART" id="SM00345">
    <property type="entry name" value="HTH_GNTR"/>
    <property type="match status" value="1"/>
</dbReference>
<evidence type="ECO:0000256" key="4">
    <source>
        <dbReference type="ARBA" id="ARBA00023125"/>
    </source>
</evidence>
<dbReference type="Gene3D" id="1.10.10.10">
    <property type="entry name" value="Winged helix-like DNA-binding domain superfamily/Winged helix DNA-binding domain"/>
    <property type="match status" value="1"/>
</dbReference>
<dbReference type="CDD" id="cd00609">
    <property type="entry name" value="AAT_like"/>
    <property type="match status" value="1"/>
</dbReference>
<dbReference type="AlphaFoldDB" id="A0A5E5PBA3"/>
<dbReference type="InterPro" id="IPR036388">
    <property type="entry name" value="WH-like_DNA-bd_sf"/>
</dbReference>
<dbReference type="EMBL" id="CABPSX010000011">
    <property type="protein sequence ID" value="VVG73533.1"/>
    <property type="molecule type" value="Genomic_DNA"/>
</dbReference>